<feature type="signal peptide" evidence="1">
    <location>
        <begin position="1"/>
        <end position="16"/>
    </location>
</feature>
<dbReference type="AlphaFoldDB" id="A0AAD7HF27"/>
<proteinExistence type="predicted"/>
<evidence type="ECO:0000313" key="3">
    <source>
        <dbReference type="Proteomes" id="UP001215598"/>
    </source>
</evidence>
<evidence type="ECO:0000313" key="2">
    <source>
        <dbReference type="EMBL" id="KAJ7719306.1"/>
    </source>
</evidence>
<name>A0AAD7HF27_9AGAR</name>
<protein>
    <recommendedName>
        <fullName evidence="4">Secreted protein</fullName>
    </recommendedName>
</protein>
<organism evidence="2 3">
    <name type="scientific">Mycena metata</name>
    <dbReference type="NCBI Taxonomy" id="1033252"/>
    <lineage>
        <taxon>Eukaryota</taxon>
        <taxon>Fungi</taxon>
        <taxon>Dikarya</taxon>
        <taxon>Basidiomycota</taxon>
        <taxon>Agaricomycotina</taxon>
        <taxon>Agaricomycetes</taxon>
        <taxon>Agaricomycetidae</taxon>
        <taxon>Agaricales</taxon>
        <taxon>Marasmiineae</taxon>
        <taxon>Mycenaceae</taxon>
        <taxon>Mycena</taxon>
    </lineage>
</organism>
<evidence type="ECO:0008006" key="4">
    <source>
        <dbReference type="Google" id="ProtNLM"/>
    </source>
</evidence>
<feature type="chain" id="PRO_5042219798" description="Secreted protein" evidence="1">
    <location>
        <begin position="17"/>
        <end position="109"/>
    </location>
</feature>
<sequence length="109" mass="12446">MYISFCFFFAAFFLDSFPLLHRSPQRTYSAPICRSGSLHRPQRHRHLPQNGMHARILLDFSLSLTPTVPPSRFRIAISLELFASSSTTIHRISANSTSRAFNSLRPPQL</sequence>
<gene>
    <name evidence="2" type="ORF">B0H16DRAFT_1607075</name>
</gene>
<keyword evidence="1" id="KW-0732">Signal</keyword>
<accession>A0AAD7HF27</accession>
<keyword evidence="3" id="KW-1185">Reference proteome</keyword>
<comment type="caution">
    <text evidence="2">The sequence shown here is derived from an EMBL/GenBank/DDBJ whole genome shotgun (WGS) entry which is preliminary data.</text>
</comment>
<dbReference type="Proteomes" id="UP001215598">
    <property type="component" value="Unassembled WGS sequence"/>
</dbReference>
<evidence type="ECO:0000256" key="1">
    <source>
        <dbReference type="SAM" id="SignalP"/>
    </source>
</evidence>
<reference evidence="2" key="1">
    <citation type="submission" date="2023-03" db="EMBL/GenBank/DDBJ databases">
        <title>Massive genome expansion in bonnet fungi (Mycena s.s.) driven by repeated elements and novel gene families across ecological guilds.</title>
        <authorList>
            <consortium name="Lawrence Berkeley National Laboratory"/>
            <person name="Harder C.B."/>
            <person name="Miyauchi S."/>
            <person name="Viragh M."/>
            <person name="Kuo A."/>
            <person name="Thoen E."/>
            <person name="Andreopoulos B."/>
            <person name="Lu D."/>
            <person name="Skrede I."/>
            <person name="Drula E."/>
            <person name="Henrissat B."/>
            <person name="Morin E."/>
            <person name="Kohler A."/>
            <person name="Barry K."/>
            <person name="LaButti K."/>
            <person name="Morin E."/>
            <person name="Salamov A."/>
            <person name="Lipzen A."/>
            <person name="Mereny Z."/>
            <person name="Hegedus B."/>
            <person name="Baldrian P."/>
            <person name="Stursova M."/>
            <person name="Weitz H."/>
            <person name="Taylor A."/>
            <person name="Grigoriev I.V."/>
            <person name="Nagy L.G."/>
            <person name="Martin F."/>
            <person name="Kauserud H."/>
        </authorList>
    </citation>
    <scope>NUCLEOTIDE SEQUENCE</scope>
    <source>
        <strain evidence="2">CBHHK182m</strain>
    </source>
</reference>
<dbReference type="EMBL" id="JARKIB010000254">
    <property type="protein sequence ID" value="KAJ7719306.1"/>
    <property type="molecule type" value="Genomic_DNA"/>
</dbReference>